<name>A0A8J2JDL3_9HEXA</name>
<comment type="caution">
    <text evidence="1">The sequence shown here is derived from an EMBL/GenBank/DDBJ whole genome shotgun (WGS) entry which is preliminary data.</text>
</comment>
<organism evidence="1 2">
    <name type="scientific">Allacma fusca</name>
    <dbReference type="NCBI Taxonomy" id="39272"/>
    <lineage>
        <taxon>Eukaryota</taxon>
        <taxon>Metazoa</taxon>
        <taxon>Ecdysozoa</taxon>
        <taxon>Arthropoda</taxon>
        <taxon>Hexapoda</taxon>
        <taxon>Collembola</taxon>
        <taxon>Symphypleona</taxon>
        <taxon>Sminthuridae</taxon>
        <taxon>Allacma</taxon>
    </lineage>
</organism>
<sequence>MKKNSRMLVILRGYFNHIAWKRCYKITTNKNNQCSWTLFSEAQREERKNIGFLNKVELQILSVAPMQNQHNVDQVNITKRRALSVKTSLLKELVKKRRIQGKIAHPVAGLCIKENKIYRPRSCLCFYYLRGKQVQMIRVIKLIQKNIFCTRIVSYAEPYAPT</sequence>
<reference evidence="1" key="1">
    <citation type="submission" date="2021-06" db="EMBL/GenBank/DDBJ databases">
        <authorList>
            <person name="Hodson N. C."/>
            <person name="Mongue J. A."/>
            <person name="Jaron S. K."/>
        </authorList>
    </citation>
    <scope>NUCLEOTIDE SEQUENCE</scope>
</reference>
<gene>
    <name evidence="1" type="ORF">AFUS01_LOCUS7610</name>
</gene>
<dbReference type="AlphaFoldDB" id="A0A8J2JDL3"/>
<keyword evidence="2" id="KW-1185">Reference proteome</keyword>
<dbReference type="Proteomes" id="UP000708208">
    <property type="component" value="Unassembled WGS sequence"/>
</dbReference>
<dbReference type="EMBL" id="CAJVCH010051577">
    <property type="protein sequence ID" value="CAG7718195.1"/>
    <property type="molecule type" value="Genomic_DNA"/>
</dbReference>
<protein>
    <submittedName>
        <fullName evidence="1">Uncharacterized protein</fullName>
    </submittedName>
</protein>
<proteinExistence type="predicted"/>
<evidence type="ECO:0000313" key="2">
    <source>
        <dbReference type="Proteomes" id="UP000708208"/>
    </source>
</evidence>
<evidence type="ECO:0000313" key="1">
    <source>
        <dbReference type="EMBL" id="CAG7718195.1"/>
    </source>
</evidence>
<accession>A0A8J2JDL3</accession>